<organism evidence="3 4">
    <name type="scientific">Macrococcoides goetzii</name>
    <dbReference type="NCBI Taxonomy" id="1891097"/>
    <lineage>
        <taxon>Bacteria</taxon>
        <taxon>Bacillati</taxon>
        <taxon>Bacillota</taxon>
        <taxon>Bacilli</taxon>
        <taxon>Bacillales</taxon>
        <taxon>Staphylococcaceae</taxon>
        <taxon>Macrococcoides</taxon>
    </lineage>
</organism>
<dbReference type="EMBL" id="MJBI02000003">
    <property type="protein sequence ID" value="RAI80630.1"/>
    <property type="molecule type" value="Genomic_DNA"/>
</dbReference>
<keyword evidence="2" id="KW-0732">Signal</keyword>
<feature type="region of interest" description="Disordered" evidence="1">
    <location>
        <begin position="21"/>
        <end position="82"/>
    </location>
</feature>
<feature type="compositionally biased region" description="Basic and acidic residues" evidence="1">
    <location>
        <begin position="71"/>
        <end position="82"/>
    </location>
</feature>
<dbReference type="RefSeq" id="WP_099581294.1">
    <property type="nucleotide sequence ID" value="NZ_MJBI02000003.1"/>
</dbReference>
<evidence type="ECO:0000256" key="2">
    <source>
        <dbReference type="SAM" id="SignalP"/>
    </source>
</evidence>
<proteinExistence type="predicted"/>
<feature type="chain" id="PRO_5017393011" description="Lipoprotein" evidence="2">
    <location>
        <begin position="24"/>
        <end position="316"/>
    </location>
</feature>
<evidence type="ECO:0000313" key="4">
    <source>
        <dbReference type="Proteomes" id="UP000229523"/>
    </source>
</evidence>
<evidence type="ECO:0000313" key="3">
    <source>
        <dbReference type="EMBL" id="RAI80630.1"/>
    </source>
</evidence>
<reference evidence="3 4" key="1">
    <citation type="journal article" date="2018" name="Front. Microbiol.">
        <title>Description and Comparative Genomics of Macrococcus caseolyticus subsp. hominis subsp. nov., Macrococcus goetzii sp. nov., Macrococcus epidermidis sp. nov., and Macrococcus bohemicus sp. nov., Novel Macrococci From Human Clinical Material With Virulence Potential and Suspected Uptake of Foreign DNA by Natural Transformation.</title>
        <authorList>
            <person name="Maslanova I."/>
            <person name="Wertheimer Z."/>
            <person name="Sedlacek I."/>
            <person name="Svec P."/>
            <person name="Indrakova A."/>
            <person name="Kovarovic V."/>
            <person name="Schumann P."/>
            <person name="Sproer C."/>
            <person name="Kralova S."/>
            <person name="Sedo O."/>
            <person name="Kristofova L."/>
            <person name="Vrbovska V."/>
            <person name="Fuzik T."/>
            <person name="Petras P."/>
            <person name="Zdrahal Z."/>
            <person name="Ruzickova V."/>
            <person name="Doskar J."/>
            <person name="Pantucek R."/>
        </authorList>
    </citation>
    <scope>NUCLEOTIDE SEQUENCE [LARGE SCALE GENOMIC DNA]</scope>
    <source>
        <strain evidence="3 4">CCM 4927</strain>
    </source>
</reference>
<protein>
    <recommendedName>
        <fullName evidence="5">Lipoprotein</fullName>
    </recommendedName>
</protein>
<gene>
    <name evidence="3" type="ORF">BFS35_009325</name>
</gene>
<sequence>MKKIVSIVASTFILLAGCSNESADEAKKNEDTKPKVEKTVENSSVETKEVTDNSTETEEKVESTEDSNSAVKEEDKTKDAEGDINLDEKTKIALAFFADGIENYSLNAEELLTGKYVKQGPQGEEAKRVYRILLREEQGPSDANDMKFYTVYPSKGMFKSVVGVSDEEIFVAGTQNDINLIDIHDSSNGVLVSTKDLYEKYKNNSALKELAEKIEITDLNPMQNEATKSEFDLHESASAMLTAKQNMINEVLAFEGVEYFEDLGLISDDVRVNEDTGEFTLILRNQDLEKVATYKSANSGLVKLDPEGNKMDKGFK</sequence>
<evidence type="ECO:0000256" key="1">
    <source>
        <dbReference type="SAM" id="MobiDB-lite"/>
    </source>
</evidence>
<dbReference type="PROSITE" id="PS51257">
    <property type="entry name" value="PROKAR_LIPOPROTEIN"/>
    <property type="match status" value="1"/>
</dbReference>
<evidence type="ECO:0008006" key="5">
    <source>
        <dbReference type="Google" id="ProtNLM"/>
    </source>
</evidence>
<dbReference type="AlphaFoldDB" id="A0A395G9F6"/>
<dbReference type="Proteomes" id="UP000229523">
    <property type="component" value="Unassembled WGS sequence"/>
</dbReference>
<keyword evidence="4" id="KW-1185">Reference proteome</keyword>
<accession>A0A395G9F6</accession>
<feature type="compositionally biased region" description="Basic and acidic residues" evidence="1">
    <location>
        <begin position="24"/>
        <end position="63"/>
    </location>
</feature>
<name>A0A395G9F6_9STAP</name>
<comment type="caution">
    <text evidence="3">The sequence shown here is derived from an EMBL/GenBank/DDBJ whole genome shotgun (WGS) entry which is preliminary data.</text>
</comment>
<feature type="signal peptide" evidence="2">
    <location>
        <begin position="1"/>
        <end position="23"/>
    </location>
</feature>